<evidence type="ECO:0000313" key="4">
    <source>
        <dbReference type="Proteomes" id="UP000758155"/>
    </source>
</evidence>
<dbReference type="Pfam" id="PF26013">
    <property type="entry name" value="DUF8004"/>
    <property type="match status" value="1"/>
</dbReference>
<feature type="compositionally biased region" description="Polar residues" evidence="1">
    <location>
        <begin position="830"/>
        <end position="851"/>
    </location>
</feature>
<keyword evidence="4" id="KW-1185">Reference proteome</keyword>
<feature type="domain" description="DUF8004" evidence="2">
    <location>
        <begin position="404"/>
        <end position="497"/>
    </location>
</feature>
<sequence>MTTAEVTPQTPTEPSTIPPPVPFPAPEASTVMGDKKNPRQRLSSLFSLGGNSSEPPQSNSAASSESSGRLSKVKNRIASGASSSTQQSATHLTAPEYPPPSPQRRQSPPNQLTIQPVGSPALDPLEPPPTLDVPSRSSSPGGWGSRPGTPNLGVESEGRLKKLRRKSGLFGGSNGSSTDLSRAGGANNPLAWIVGHKGKVPYNLTMLLNGEKVPELWDDQGDTFVYLFPRTSDKGPSFKIDSSVYAASQLLTRLVHGSLYSDDVVAPPHEVPVRSSRPVSTEGGQEMSRPASPDQSQIDSSDGSKGSRALSDATEDDHTEKHLYVPIALSSDDAVTPHEPRLTQKDTDTLVTYRNFFAFLVGQSLVATPQHSDIFDIFLRIADILNHYAFSNVDGSTFGEVAASSFDAYVDELNMADVRQSREKTIEAIVLGEKMRSMGLYTEGFVHAVGKYDDVKGLNSPKWQMVSPKTGTRMARAALDLDNRENNINLKLKDFEFAAIFSGIMNSAMAEEGKMIGFKRWRSAFMSTRSWMIDYYKHKYGSWLPKARNKKNNLTTNGLNRLVLRDMYRDLSSLYDLLVDRKELTNRTADGFLVEDEGMGFVAVNARAMRKTLSEYDRSTPPVQPPIPFDLPLYPTLKGIRPDYPTGDEKKDAKTRGKKLKSDEITKMLHNATNADARQMTPFLEAFLTFEKKQASGSNMDELWELRSGQWLFVYAVLQSLPMLVVDAPGVRFTEGVEYFLCEVPRSGVPWVREDTTRARTWFGVQGGAQVVSLPTDIVEHGVEGVFRRSHCWKRAQEWAANDTLLNAAMQELNGTAAPLPPPPGMLDPSSAQLRPRSQSPHDQSKRNSVMNLGLEALPLPPGIAPPTAPVNRPQSSSDPSRTFDAILGAPPPNPKDKKKKR</sequence>
<evidence type="ECO:0000259" key="2">
    <source>
        <dbReference type="Pfam" id="PF26013"/>
    </source>
</evidence>
<feature type="compositionally biased region" description="Pro residues" evidence="1">
    <location>
        <begin position="16"/>
        <end position="25"/>
    </location>
</feature>
<feature type="region of interest" description="Disordered" evidence="1">
    <location>
        <begin position="814"/>
        <end position="902"/>
    </location>
</feature>
<accession>A0A9P5C2Q6</accession>
<feature type="region of interest" description="Disordered" evidence="1">
    <location>
        <begin position="1"/>
        <end position="184"/>
    </location>
</feature>
<feature type="compositionally biased region" description="Low complexity" evidence="1">
    <location>
        <begin position="78"/>
        <end position="90"/>
    </location>
</feature>
<evidence type="ECO:0000256" key="1">
    <source>
        <dbReference type="SAM" id="MobiDB-lite"/>
    </source>
</evidence>
<feature type="compositionally biased region" description="Pro residues" evidence="1">
    <location>
        <begin position="859"/>
        <end position="869"/>
    </location>
</feature>
<reference evidence="3" key="1">
    <citation type="submission" date="2019-04" db="EMBL/GenBank/DDBJ databases">
        <title>Sequencing of skin fungus with MAO and IRED activity.</title>
        <authorList>
            <person name="Marsaioli A.J."/>
            <person name="Bonatto J.M.C."/>
            <person name="Reis Junior O."/>
        </authorList>
    </citation>
    <scope>NUCLEOTIDE SEQUENCE</scope>
    <source>
        <strain evidence="3">28M1</strain>
    </source>
</reference>
<dbReference type="InterPro" id="IPR058317">
    <property type="entry name" value="DUF8004"/>
</dbReference>
<proteinExistence type="predicted"/>
<gene>
    <name evidence="3" type="ORF">E8E12_004961</name>
</gene>
<dbReference type="PANTHER" id="PTHR39601">
    <property type="entry name" value="CHORIOGENIN HMINOR"/>
    <property type="match status" value="1"/>
</dbReference>
<dbReference type="Proteomes" id="UP000758155">
    <property type="component" value="Unassembled WGS sequence"/>
</dbReference>
<feature type="compositionally biased region" description="Low complexity" evidence="1">
    <location>
        <begin position="42"/>
        <end position="67"/>
    </location>
</feature>
<feature type="region of interest" description="Disordered" evidence="1">
    <location>
        <begin position="265"/>
        <end position="318"/>
    </location>
</feature>
<dbReference type="PANTHER" id="PTHR39601:SF2">
    <property type="entry name" value="CHORIOGENIN HMINOR"/>
    <property type="match status" value="1"/>
</dbReference>
<comment type="caution">
    <text evidence="3">The sequence shown here is derived from an EMBL/GenBank/DDBJ whole genome shotgun (WGS) entry which is preliminary data.</text>
</comment>
<feature type="compositionally biased region" description="Low complexity" evidence="1">
    <location>
        <begin position="134"/>
        <end position="150"/>
    </location>
</feature>
<organism evidence="3 4">
    <name type="scientific">Didymella heteroderae</name>
    <dbReference type="NCBI Taxonomy" id="1769908"/>
    <lineage>
        <taxon>Eukaryota</taxon>
        <taxon>Fungi</taxon>
        <taxon>Dikarya</taxon>
        <taxon>Ascomycota</taxon>
        <taxon>Pezizomycotina</taxon>
        <taxon>Dothideomycetes</taxon>
        <taxon>Pleosporomycetidae</taxon>
        <taxon>Pleosporales</taxon>
        <taxon>Pleosporineae</taxon>
        <taxon>Didymellaceae</taxon>
        <taxon>Didymella</taxon>
    </lineage>
</organism>
<evidence type="ECO:0000313" key="3">
    <source>
        <dbReference type="EMBL" id="KAF3041089.1"/>
    </source>
</evidence>
<dbReference type="AlphaFoldDB" id="A0A9P5C2Q6"/>
<name>A0A9P5C2Q6_9PLEO</name>
<protein>
    <recommendedName>
        <fullName evidence="2">DUF8004 domain-containing protein</fullName>
    </recommendedName>
</protein>
<dbReference type="EMBL" id="SWKV01000022">
    <property type="protein sequence ID" value="KAF3041089.1"/>
    <property type="molecule type" value="Genomic_DNA"/>
</dbReference>
<feature type="compositionally biased region" description="Polar residues" evidence="1">
    <location>
        <begin position="293"/>
        <end position="304"/>
    </location>
</feature>
<dbReference type="OrthoDB" id="5300331at2759"/>